<comment type="caution">
    <text evidence="2">The sequence shown here is derived from an EMBL/GenBank/DDBJ whole genome shotgun (WGS) entry which is preliminary data.</text>
</comment>
<feature type="signal peptide" evidence="1">
    <location>
        <begin position="1"/>
        <end position="22"/>
    </location>
</feature>
<organism evidence="2 3">
    <name type="scientific">Panicum virgatum</name>
    <name type="common">Blackwell switchgrass</name>
    <dbReference type="NCBI Taxonomy" id="38727"/>
    <lineage>
        <taxon>Eukaryota</taxon>
        <taxon>Viridiplantae</taxon>
        <taxon>Streptophyta</taxon>
        <taxon>Embryophyta</taxon>
        <taxon>Tracheophyta</taxon>
        <taxon>Spermatophyta</taxon>
        <taxon>Magnoliopsida</taxon>
        <taxon>Liliopsida</taxon>
        <taxon>Poales</taxon>
        <taxon>Poaceae</taxon>
        <taxon>PACMAD clade</taxon>
        <taxon>Panicoideae</taxon>
        <taxon>Panicodae</taxon>
        <taxon>Paniceae</taxon>
        <taxon>Panicinae</taxon>
        <taxon>Panicum</taxon>
        <taxon>Panicum sect. Hiantes</taxon>
    </lineage>
</organism>
<evidence type="ECO:0000313" key="2">
    <source>
        <dbReference type="EMBL" id="KAG2625483.1"/>
    </source>
</evidence>
<proteinExistence type="predicted"/>
<evidence type="ECO:0000313" key="3">
    <source>
        <dbReference type="Proteomes" id="UP000823388"/>
    </source>
</evidence>
<reference evidence="2" key="1">
    <citation type="submission" date="2020-05" db="EMBL/GenBank/DDBJ databases">
        <title>WGS assembly of Panicum virgatum.</title>
        <authorList>
            <person name="Lovell J.T."/>
            <person name="Jenkins J."/>
            <person name="Shu S."/>
            <person name="Juenger T.E."/>
            <person name="Schmutz J."/>
        </authorList>
    </citation>
    <scope>NUCLEOTIDE SEQUENCE</scope>
    <source>
        <strain evidence="2">AP13</strain>
    </source>
</reference>
<feature type="chain" id="PRO_5035853548" evidence="1">
    <location>
        <begin position="23"/>
        <end position="56"/>
    </location>
</feature>
<dbReference type="EMBL" id="CM029041">
    <property type="protein sequence ID" value="KAG2625483.1"/>
    <property type="molecule type" value="Genomic_DNA"/>
</dbReference>
<dbReference type="Proteomes" id="UP000823388">
    <property type="component" value="Chromosome 3K"/>
</dbReference>
<accession>A0A8T0UXP5</accession>
<keyword evidence="1" id="KW-0732">Signal</keyword>
<name>A0A8T0UXP5_PANVG</name>
<dbReference type="AlphaFoldDB" id="A0A8T0UXP5"/>
<keyword evidence="3" id="KW-1185">Reference proteome</keyword>
<sequence length="56" mass="6229">MGSRQAQTTLAYTYCLLPMVAALAFDFKRGPVVAKERRQAQRPISIDIPISKFATT</sequence>
<gene>
    <name evidence="2" type="ORF">PVAP13_3KG206427</name>
</gene>
<evidence type="ECO:0000256" key="1">
    <source>
        <dbReference type="SAM" id="SignalP"/>
    </source>
</evidence>
<protein>
    <submittedName>
        <fullName evidence="2">Uncharacterized protein</fullName>
    </submittedName>
</protein>